<dbReference type="InterPro" id="IPR015943">
    <property type="entry name" value="WD40/YVTN_repeat-like_dom_sf"/>
</dbReference>
<evidence type="ECO:0000259" key="3">
    <source>
        <dbReference type="Pfam" id="PF13360"/>
    </source>
</evidence>
<dbReference type="InterPro" id="IPR018391">
    <property type="entry name" value="PQQ_b-propeller_rpt"/>
</dbReference>
<dbReference type="SUPFAM" id="SSF50998">
    <property type="entry name" value="Quinoprotein alcohol dehydrogenase-like"/>
    <property type="match status" value="1"/>
</dbReference>
<comment type="caution">
    <text evidence="4">The sequence shown here is derived from an EMBL/GenBank/DDBJ whole genome shotgun (WGS) entry which is preliminary data.</text>
</comment>
<accession>A0ABX1V856</accession>
<dbReference type="Gene3D" id="2.130.10.10">
    <property type="entry name" value="YVTN repeat-like/Quinoprotein amine dehydrogenase"/>
    <property type="match status" value="2"/>
</dbReference>
<sequence>MSLRRSSSFLLALLVAAVPAFGGEGDANWPQWRGPAGDGTTEAAPTATEWGPDRNVRWRTPLPEAGNSTPVVWGDRIFLTQPVTEGSRRELWCLDRATGRELWRRGVAYDEGESTHRTNPYASASPATDAERVVAWFGSAGLICWDVDGTELWRRDLGRQEHQWGYGSSPILYDNLCILPFGPGPREFLIAVDKTTGETVWQVDALDDAAERNLSGPENDGNANDYRSDKPREKRLRGTWGTPILVEVDGRTELVMTLPRRVSGFNPATGERLWTCGGAAPLAYASPMAAGDVVVVLGGYGGASFAVRAGGRGDVTETRRLWHQPKGGSWLGTGVVVDGFVYICNMGGVLHCLDANTGEERWKARAGDGGTWSSVTLTGDGLAFLLTKSGVTTVFRPDPEAFQLVAENDLGESTNASVVATEEELLIRTDEALWSIGDPPADGAGRRDARE</sequence>
<evidence type="ECO:0000256" key="2">
    <source>
        <dbReference type="SAM" id="SignalP"/>
    </source>
</evidence>
<dbReference type="EMBL" id="WTPX01000003">
    <property type="protein sequence ID" value="NNJ24112.1"/>
    <property type="molecule type" value="Genomic_DNA"/>
</dbReference>
<dbReference type="SMART" id="SM00564">
    <property type="entry name" value="PQQ"/>
    <property type="match status" value="3"/>
</dbReference>
<dbReference type="InterPro" id="IPR011047">
    <property type="entry name" value="Quinoprotein_ADH-like_sf"/>
</dbReference>
<dbReference type="Proteomes" id="UP000609651">
    <property type="component" value="Unassembled WGS sequence"/>
</dbReference>
<protein>
    <submittedName>
        <fullName evidence="4">Outer membrane protein assembly factor BamB</fullName>
    </submittedName>
</protein>
<keyword evidence="5" id="KW-1185">Reference proteome</keyword>
<dbReference type="PANTHER" id="PTHR34512:SF30">
    <property type="entry name" value="OUTER MEMBRANE PROTEIN ASSEMBLY FACTOR BAMB"/>
    <property type="match status" value="1"/>
</dbReference>
<gene>
    <name evidence="4" type="primary">bamB_1</name>
    <name evidence="4" type="ORF">LzC2_01620</name>
</gene>
<feature type="domain" description="Pyrrolo-quinoline quinone repeat" evidence="3">
    <location>
        <begin position="319"/>
        <end position="387"/>
    </location>
</feature>
<evidence type="ECO:0000313" key="5">
    <source>
        <dbReference type="Proteomes" id="UP000609651"/>
    </source>
</evidence>
<dbReference type="RefSeq" id="WP_171182691.1">
    <property type="nucleotide sequence ID" value="NZ_WTPX01000003.1"/>
</dbReference>
<feature type="chain" id="PRO_5045618238" evidence="2">
    <location>
        <begin position="23"/>
        <end position="451"/>
    </location>
</feature>
<feature type="region of interest" description="Disordered" evidence="1">
    <location>
        <begin position="212"/>
        <end position="233"/>
    </location>
</feature>
<dbReference type="PANTHER" id="PTHR34512">
    <property type="entry name" value="CELL SURFACE PROTEIN"/>
    <property type="match status" value="1"/>
</dbReference>
<feature type="region of interest" description="Disordered" evidence="1">
    <location>
        <begin position="25"/>
        <end position="57"/>
    </location>
</feature>
<dbReference type="InterPro" id="IPR002372">
    <property type="entry name" value="PQQ_rpt_dom"/>
</dbReference>
<reference evidence="4 5" key="1">
    <citation type="journal article" date="2020" name="Syst. Appl. Microbiol.">
        <title>Alienimonas chondri sp. nov., a novel planctomycete isolated from the biofilm of the red alga Chondrus crispus.</title>
        <authorList>
            <person name="Vitorino I."/>
            <person name="Albuquerque L."/>
            <person name="Wiegand S."/>
            <person name="Kallscheuer N."/>
            <person name="da Costa M.S."/>
            <person name="Lobo-da-Cunha A."/>
            <person name="Jogler C."/>
            <person name="Lage O.M."/>
        </authorList>
    </citation>
    <scope>NUCLEOTIDE SEQUENCE [LARGE SCALE GENOMIC DNA]</scope>
    <source>
        <strain evidence="4 5">LzC2</strain>
    </source>
</reference>
<organism evidence="4 5">
    <name type="scientific">Alienimonas chondri</name>
    <dbReference type="NCBI Taxonomy" id="2681879"/>
    <lineage>
        <taxon>Bacteria</taxon>
        <taxon>Pseudomonadati</taxon>
        <taxon>Planctomycetota</taxon>
        <taxon>Planctomycetia</taxon>
        <taxon>Planctomycetales</taxon>
        <taxon>Planctomycetaceae</taxon>
        <taxon>Alienimonas</taxon>
    </lineage>
</organism>
<keyword evidence="2" id="KW-0732">Signal</keyword>
<feature type="domain" description="Pyrrolo-quinoline quinone repeat" evidence="3">
    <location>
        <begin position="91"/>
        <end position="211"/>
    </location>
</feature>
<evidence type="ECO:0000313" key="4">
    <source>
        <dbReference type="EMBL" id="NNJ24112.1"/>
    </source>
</evidence>
<evidence type="ECO:0000256" key="1">
    <source>
        <dbReference type="SAM" id="MobiDB-lite"/>
    </source>
</evidence>
<name>A0ABX1V856_9PLAN</name>
<feature type="signal peptide" evidence="2">
    <location>
        <begin position="1"/>
        <end position="22"/>
    </location>
</feature>
<proteinExistence type="predicted"/>
<dbReference type="Pfam" id="PF13360">
    <property type="entry name" value="PQQ_2"/>
    <property type="match status" value="2"/>
</dbReference>